<comment type="caution">
    <text evidence="1">The sequence shown here is derived from an EMBL/GenBank/DDBJ whole genome shotgun (WGS) entry which is preliminary data.</text>
</comment>
<dbReference type="AlphaFoldDB" id="A0AAV6MF38"/>
<proteinExistence type="predicted"/>
<sequence length="128" mass="13507">MRDEGVGVSMRDTFHSKEVTRVSVVPGQGGLRVASSGFGLQAAVGWAVSSGGLQIDFCWAYSLVGAGGPRMAVLGRASESPTGLHASGLFISLGRQRFEAIFMTMSLLFLHSDSHDNAFVIPPLAHCL</sequence>
<protein>
    <submittedName>
        <fullName evidence="1">Uncharacterized protein</fullName>
    </submittedName>
</protein>
<organism evidence="1 2">
    <name type="scientific">Cucurbita argyrosperma subsp. sororia</name>
    <dbReference type="NCBI Taxonomy" id="37648"/>
    <lineage>
        <taxon>Eukaryota</taxon>
        <taxon>Viridiplantae</taxon>
        <taxon>Streptophyta</taxon>
        <taxon>Embryophyta</taxon>
        <taxon>Tracheophyta</taxon>
        <taxon>Spermatophyta</taxon>
        <taxon>Magnoliopsida</taxon>
        <taxon>eudicotyledons</taxon>
        <taxon>Gunneridae</taxon>
        <taxon>Pentapetalae</taxon>
        <taxon>rosids</taxon>
        <taxon>fabids</taxon>
        <taxon>Cucurbitales</taxon>
        <taxon>Cucurbitaceae</taxon>
        <taxon>Cucurbiteae</taxon>
        <taxon>Cucurbita</taxon>
    </lineage>
</organism>
<dbReference type="Proteomes" id="UP000685013">
    <property type="component" value="Chromosome 15"/>
</dbReference>
<accession>A0AAV6MF38</accession>
<reference evidence="1 2" key="1">
    <citation type="journal article" date="2021" name="Hortic Res">
        <title>The domestication of Cucurbita argyrosperma as revealed by the genome of its wild relative.</title>
        <authorList>
            <person name="Barrera-Redondo J."/>
            <person name="Sanchez-de la Vega G."/>
            <person name="Aguirre-Liguori J.A."/>
            <person name="Castellanos-Morales G."/>
            <person name="Gutierrez-Guerrero Y.T."/>
            <person name="Aguirre-Dugua X."/>
            <person name="Aguirre-Planter E."/>
            <person name="Tenaillon M.I."/>
            <person name="Lira-Saade R."/>
            <person name="Eguiarte L.E."/>
        </authorList>
    </citation>
    <scope>NUCLEOTIDE SEQUENCE [LARGE SCALE GENOMIC DNA]</scope>
    <source>
        <strain evidence="1">JBR-2021</strain>
    </source>
</reference>
<evidence type="ECO:0000313" key="1">
    <source>
        <dbReference type="EMBL" id="KAG6579488.1"/>
    </source>
</evidence>
<keyword evidence="2" id="KW-1185">Reference proteome</keyword>
<evidence type="ECO:0000313" key="2">
    <source>
        <dbReference type="Proteomes" id="UP000685013"/>
    </source>
</evidence>
<name>A0AAV6MF38_9ROSI</name>
<feature type="non-terminal residue" evidence="1">
    <location>
        <position position="1"/>
    </location>
</feature>
<dbReference type="EMBL" id="JAGKQH010000015">
    <property type="protein sequence ID" value="KAG6579488.1"/>
    <property type="molecule type" value="Genomic_DNA"/>
</dbReference>
<gene>
    <name evidence="1" type="ORF">SDJN03_23936</name>
</gene>